<feature type="region of interest" description="Disordered" evidence="10">
    <location>
        <begin position="878"/>
        <end position="999"/>
    </location>
</feature>
<dbReference type="PANTHER" id="PTHR10996:SF257">
    <property type="entry name" value="GLYOXYLATE REDUCTASE 1"/>
    <property type="match status" value="1"/>
</dbReference>
<dbReference type="CDD" id="cd00336">
    <property type="entry name" value="Ribosomal_L22"/>
    <property type="match status" value="1"/>
</dbReference>
<protein>
    <recommendedName>
        <fullName evidence="7">Large ribosomal subunit protein uL22</fullName>
    </recommendedName>
    <alternativeName>
        <fullName evidence="8">60S ribosomal protein L17</fullName>
    </alternativeName>
</protein>
<dbReference type="InterPro" id="IPR004152">
    <property type="entry name" value="GAT_dom"/>
</dbReference>
<dbReference type="InterPro" id="IPR029753">
    <property type="entry name" value="D-isomer_DH_CS"/>
</dbReference>
<feature type="compositionally biased region" description="Low complexity" evidence="10">
    <location>
        <begin position="907"/>
        <end position="919"/>
    </location>
</feature>
<evidence type="ECO:0000256" key="3">
    <source>
        <dbReference type="ARBA" id="ARBA00022980"/>
    </source>
</evidence>
<feature type="domain" description="GAT" evidence="11">
    <location>
        <begin position="784"/>
        <end position="873"/>
    </location>
</feature>
<dbReference type="Gene3D" id="1.25.40.90">
    <property type="match status" value="1"/>
</dbReference>
<dbReference type="FunFam" id="3.40.50.720:FF:000282">
    <property type="entry name" value="Glyoxylate reductase protein"/>
    <property type="match status" value="1"/>
</dbReference>
<feature type="compositionally biased region" description="Low complexity" evidence="10">
    <location>
        <begin position="928"/>
        <end position="953"/>
    </location>
</feature>
<name>A0A8H6Q7A4_9EURO</name>
<dbReference type="Gene3D" id="3.40.50.720">
    <property type="entry name" value="NAD(P)-binding Rossmann-like Domain"/>
    <property type="match status" value="2"/>
</dbReference>
<dbReference type="PROSITE" id="PS00671">
    <property type="entry name" value="D_2_HYDROXYACID_DH_3"/>
    <property type="match status" value="1"/>
</dbReference>
<gene>
    <name evidence="12" type="ORF">CNMCM5623_001511</name>
</gene>
<dbReference type="Pfam" id="PF00389">
    <property type="entry name" value="2-Hacid_dh"/>
    <property type="match status" value="1"/>
</dbReference>
<evidence type="ECO:0000256" key="7">
    <source>
        <dbReference type="ARBA" id="ARBA00035207"/>
    </source>
</evidence>
<evidence type="ECO:0000256" key="5">
    <source>
        <dbReference type="ARBA" id="ARBA00023027"/>
    </source>
</evidence>
<feature type="compositionally biased region" description="Low complexity" evidence="10">
    <location>
        <begin position="756"/>
        <end position="768"/>
    </location>
</feature>
<dbReference type="Pfam" id="PF02826">
    <property type="entry name" value="2-Hacid_dh_C"/>
    <property type="match status" value="1"/>
</dbReference>
<evidence type="ECO:0000256" key="8">
    <source>
        <dbReference type="ARBA" id="ARBA00035325"/>
    </source>
</evidence>
<dbReference type="SUPFAM" id="SSF89009">
    <property type="entry name" value="GAT-like domain"/>
    <property type="match status" value="1"/>
</dbReference>
<dbReference type="InterPro" id="IPR006139">
    <property type="entry name" value="D-isomer_2_OHA_DH_cat_dom"/>
</dbReference>
<dbReference type="CDD" id="cd21383">
    <property type="entry name" value="GAT_GGA_Tom1-like"/>
    <property type="match status" value="1"/>
</dbReference>
<dbReference type="Pfam" id="PF03127">
    <property type="entry name" value="GAT"/>
    <property type="match status" value="1"/>
</dbReference>
<dbReference type="GO" id="GO:0015934">
    <property type="term" value="C:large ribosomal subunit"/>
    <property type="evidence" value="ECO:0007669"/>
    <property type="project" value="InterPro"/>
</dbReference>
<dbReference type="GO" id="GO:0043130">
    <property type="term" value="F:ubiquitin binding"/>
    <property type="evidence" value="ECO:0007669"/>
    <property type="project" value="InterPro"/>
</dbReference>
<dbReference type="GO" id="GO:0006412">
    <property type="term" value="P:translation"/>
    <property type="evidence" value="ECO:0007669"/>
    <property type="project" value="InterPro"/>
</dbReference>
<dbReference type="PROSITE" id="PS00464">
    <property type="entry name" value="RIBOSOMAL_L22"/>
    <property type="match status" value="1"/>
</dbReference>
<keyword evidence="5" id="KW-0520">NAD</keyword>
<keyword evidence="4" id="KW-0560">Oxidoreductase</keyword>
<dbReference type="PROSITE" id="PS00065">
    <property type="entry name" value="D_2_HYDROXYACID_DH_1"/>
    <property type="match status" value="1"/>
</dbReference>
<feature type="compositionally biased region" description="Polar residues" evidence="10">
    <location>
        <begin position="879"/>
        <end position="899"/>
    </location>
</feature>
<evidence type="ECO:0000256" key="2">
    <source>
        <dbReference type="ARBA" id="ARBA00009451"/>
    </source>
</evidence>
<comment type="similarity">
    <text evidence="1">Belongs to the D-isomer specific 2-hydroxyacid dehydrogenase family.</text>
</comment>
<dbReference type="InterPro" id="IPR018260">
    <property type="entry name" value="Ribosomal_uL22_CS"/>
</dbReference>
<dbReference type="SUPFAM" id="SSF48464">
    <property type="entry name" value="ENTH/VHS domain"/>
    <property type="match status" value="1"/>
</dbReference>
<dbReference type="InterPro" id="IPR008942">
    <property type="entry name" value="ENTH_VHS"/>
</dbReference>
<dbReference type="InterPro" id="IPR050223">
    <property type="entry name" value="D-isomer_2-hydroxyacid_DH"/>
</dbReference>
<dbReference type="Gene3D" id="1.20.58.160">
    <property type="match status" value="1"/>
</dbReference>
<dbReference type="NCBIfam" id="TIGR01038">
    <property type="entry name" value="uL22_arch_euk"/>
    <property type="match status" value="1"/>
</dbReference>
<evidence type="ECO:0000313" key="12">
    <source>
        <dbReference type="EMBL" id="KAF7168480.1"/>
    </source>
</evidence>
<evidence type="ECO:0000256" key="6">
    <source>
        <dbReference type="ARBA" id="ARBA00023274"/>
    </source>
</evidence>
<keyword evidence="3 9" id="KW-0689">Ribosomal protein</keyword>
<dbReference type="GO" id="GO:0051287">
    <property type="term" value="F:NAD binding"/>
    <property type="evidence" value="ECO:0007669"/>
    <property type="project" value="InterPro"/>
</dbReference>
<evidence type="ECO:0000256" key="9">
    <source>
        <dbReference type="RuleBase" id="RU004005"/>
    </source>
</evidence>
<evidence type="ECO:0000313" key="13">
    <source>
        <dbReference type="Proteomes" id="UP000654922"/>
    </source>
</evidence>
<dbReference type="GO" id="GO:0005829">
    <property type="term" value="C:cytosol"/>
    <property type="evidence" value="ECO:0007669"/>
    <property type="project" value="TreeGrafter"/>
</dbReference>
<dbReference type="PANTHER" id="PTHR10996">
    <property type="entry name" value="2-HYDROXYACID DEHYDROGENASE-RELATED"/>
    <property type="match status" value="1"/>
</dbReference>
<comment type="caution">
    <text evidence="12">The sequence shown here is derived from an EMBL/GenBank/DDBJ whole genome shotgun (WGS) entry which is preliminary data.</text>
</comment>
<dbReference type="SUPFAM" id="SSF54843">
    <property type="entry name" value="Ribosomal protein L22"/>
    <property type="match status" value="1"/>
</dbReference>
<dbReference type="InterPro" id="IPR006140">
    <property type="entry name" value="D-isomer_DH_NAD-bd"/>
</dbReference>
<accession>A0A8H6Q7A4</accession>
<feature type="compositionally biased region" description="Polar residues" evidence="10">
    <location>
        <begin position="962"/>
        <end position="999"/>
    </location>
</feature>
<dbReference type="InterPro" id="IPR001063">
    <property type="entry name" value="Ribosomal_uL22"/>
</dbReference>
<dbReference type="AlphaFoldDB" id="A0A8H6Q7A4"/>
<sequence length="999" mass="109784">MPSALLIGAITHARKEWEDLSSILTLKEFPEGTRDEFIRNCKDGQYDDVVVIYRSNTSNKFTGPFDAELLSVLPKSLKYICHNGAGYDNIDIPGCSEKGIAVSSTPVAVNNATADVGIFLMIGALRQAYVPLSALRAGQWQGKTTLGHDPQGKVLGILGMGGIGREMANRARAFGMKIQYHNRSRLSSELEGGAQYVSFDELLANADVLSLNLALNAKTRHIIGEKEFQKMKDGVVIVNTARGALIDEKALVAALDSGKVMSAGLDVYENEPEIEPGLVNNPRVMLLPHIGTATYETQKEMELLVLNNLRSAVEKGEMITLVPEQKDIFKGQNGNNFDVLICRAGVRAPRAKKRTTTSELRDLKIPAADQSKATNFSSDIEDHPARQPHQDGNGFLLMLDLCLHQVRYAAQDIPAAKSARARGSYLRVSFKNTRETAQAINGMKLQRALTFLENVKTKTEVVPFRRYAGSIGRSAQGKQWGVSKARWPVKSAQFLLDLLKNAEANADTKGLDTGNLIVKHIQVNQAPKGRRRTYRAHGRINPYMTNPCHIELILTEGEETVQKAQVAKRESHLSSRQRGTQIRRALIEAKSSARAGDSKTTEYVGSFGSPTEPSLQNIADILVAQQGNEFVHLPAIVESAESSPNAAREAAQRLRKYLSDPASTPAQLQYNAIMLMRILIDNPGHTFTRNIDAKFVATIKNLLRDGWDLNVQHFLRETLDAIESQRQWDEDLALLMQMWKKEKSKVSRQNSGSTWRSSRSQPQPQQQQAYPYMQNSTRPASTLPPPDELAARVTEAKTSAKLLLQFVQSTPPAEFNGNELIKEFCTRCQTASRAIQNYIHSTNPAPDEHTLQTLIETNDELSVALSKYQHAFLSARKATGNSGSQSPVSSNGASATGTNRPLPGLPVPQRQEQSPSPSVSSPPPPPQQQQSTATATPLSAAPPTAAPVSNSAARYEYRSEDFQVQNPFADDYSTTNNTLGATENQQQAGPYQHATQHTL</sequence>
<reference evidence="12" key="1">
    <citation type="submission" date="2020-06" db="EMBL/GenBank/DDBJ databases">
        <title>Draft genome sequences of strains closely related to Aspergillus parafelis and Aspergillus hiratsukae.</title>
        <authorList>
            <person name="Dos Santos R.A.C."/>
            <person name="Rivero-Menendez O."/>
            <person name="Steenwyk J.L."/>
            <person name="Mead M.E."/>
            <person name="Goldman G.H."/>
            <person name="Alastruey-Izquierdo A."/>
            <person name="Rokas A."/>
        </authorList>
    </citation>
    <scope>NUCLEOTIDE SEQUENCE</scope>
    <source>
        <strain evidence="12">CNM-CM5623</strain>
    </source>
</reference>
<dbReference type="FunFam" id="3.90.470.10:FF:000010">
    <property type="entry name" value="60S ribosomal protein L17"/>
    <property type="match status" value="1"/>
</dbReference>
<dbReference type="GO" id="GO:0003735">
    <property type="term" value="F:structural constituent of ribosome"/>
    <property type="evidence" value="ECO:0007669"/>
    <property type="project" value="InterPro"/>
</dbReference>
<dbReference type="Proteomes" id="UP000654922">
    <property type="component" value="Unassembled WGS sequence"/>
</dbReference>
<dbReference type="Pfam" id="PF00237">
    <property type="entry name" value="Ribosomal_L22"/>
    <property type="match status" value="1"/>
</dbReference>
<organism evidence="12 13">
    <name type="scientific">Aspergillus felis</name>
    <dbReference type="NCBI Taxonomy" id="1287682"/>
    <lineage>
        <taxon>Eukaryota</taxon>
        <taxon>Fungi</taxon>
        <taxon>Dikarya</taxon>
        <taxon>Ascomycota</taxon>
        <taxon>Pezizomycotina</taxon>
        <taxon>Eurotiomycetes</taxon>
        <taxon>Eurotiomycetidae</taxon>
        <taxon>Eurotiales</taxon>
        <taxon>Aspergillaceae</taxon>
        <taxon>Aspergillus</taxon>
        <taxon>Aspergillus subgen. Fumigati</taxon>
    </lineage>
</organism>
<feature type="region of interest" description="Disordered" evidence="10">
    <location>
        <begin position="746"/>
        <end position="786"/>
    </location>
</feature>
<dbReference type="SUPFAM" id="SSF51735">
    <property type="entry name" value="NAD(P)-binding Rossmann-fold domains"/>
    <property type="match status" value="1"/>
</dbReference>
<dbReference type="GO" id="GO:0030267">
    <property type="term" value="F:glyoxylate reductase (NADPH) activity"/>
    <property type="evidence" value="ECO:0007669"/>
    <property type="project" value="TreeGrafter"/>
</dbReference>
<evidence type="ECO:0000256" key="10">
    <source>
        <dbReference type="SAM" id="MobiDB-lite"/>
    </source>
</evidence>
<evidence type="ECO:0000256" key="4">
    <source>
        <dbReference type="ARBA" id="ARBA00023002"/>
    </source>
</evidence>
<dbReference type="GO" id="GO:0035091">
    <property type="term" value="F:phosphatidylinositol binding"/>
    <property type="evidence" value="ECO:0007669"/>
    <property type="project" value="InterPro"/>
</dbReference>
<proteinExistence type="inferred from homology"/>
<keyword evidence="6 9" id="KW-0687">Ribonucleoprotein</keyword>
<dbReference type="InterPro" id="IPR036394">
    <property type="entry name" value="Ribosomal_uL22_sf"/>
</dbReference>
<dbReference type="CDD" id="cd12168">
    <property type="entry name" value="Mand_dh_like"/>
    <property type="match status" value="1"/>
</dbReference>
<dbReference type="EMBL" id="JACBAE010001264">
    <property type="protein sequence ID" value="KAF7168480.1"/>
    <property type="molecule type" value="Genomic_DNA"/>
</dbReference>
<comment type="similarity">
    <text evidence="2 9">Belongs to the universal ribosomal protein uL22 family.</text>
</comment>
<dbReference type="InterPro" id="IPR038425">
    <property type="entry name" value="GAT_sf"/>
</dbReference>
<evidence type="ECO:0000259" key="11">
    <source>
        <dbReference type="PROSITE" id="PS50909"/>
    </source>
</evidence>
<dbReference type="PROSITE" id="PS50909">
    <property type="entry name" value="GAT"/>
    <property type="match status" value="1"/>
</dbReference>
<evidence type="ECO:0000256" key="1">
    <source>
        <dbReference type="ARBA" id="ARBA00005854"/>
    </source>
</evidence>
<dbReference type="InterPro" id="IPR036291">
    <property type="entry name" value="NAD(P)-bd_dom_sf"/>
</dbReference>
<dbReference type="SUPFAM" id="SSF52283">
    <property type="entry name" value="Formate/glycerate dehydrogenase catalytic domain-like"/>
    <property type="match status" value="1"/>
</dbReference>
<dbReference type="InterPro" id="IPR005721">
    <property type="entry name" value="Ribosomal_uL22_euk/arc"/>
</dbReference>
<dbReference type="Gene3D" id="3.90.470.10">
    <property type="entry name" value="Ribosomal protein L22/L17"/>
    <property type="match status" value="1"/>
</dbReference>
<dbReference type="GO" id="GO:0016618">
    <property type="term" value="F:hydroxypyruvate reductase [NAD(P)H] activity"/>
    <property type="evidence" value="ECO:0007669"/>
    <property type="project" value="TreeGrafter"/>
</dbReference>
<dbReference type="InterPro" id="IPR029752">
    <property type="entry name" value="D-isomer_DH_CS1"/>
</dbReference>
<dbReference type="OrthoDB" id="9991913at2759"/>